<sequence>MEGSNPDKTSKTLWTFHSQQDLYQYALGCDSDIGGTSTTNLTMDSDGKARFWGEMKLGVKPGLEKRVRGGYAGFRNKIPFNAFVLTNYGHLISRESNPVVERIKTVGISILGGNSGVEGQYELGLDTIKAVNEEDLDEGQVSNPQTLNFTNH</sequence>
<dbReference type="InterPro" id="IPR039131">
    <property type="entry name" value="NDUFAF1"/>
</dbReference>
<name>A0AAV5A5A4_9AGAM</name>
<dbReference type="GO" id="GO:0051082">
    <property type="term" value="F:unfolded protein binding"/>
    <property type="evidence" value="ECO:0007669"/>
    <property type="project" value="TreeGrafter"/>
</dbReference>
<organism evidence="2 3">
    <name type="scientific">Clathrus columnatus</name>
    <dbReference type="NCBI Taxonomy" id="1419009"/>
    <lineage>
        <taxon>Eukaryota</taxon>
        <taxon>Fungi</taxon>
        <taxon>Dikarya</taxon>
        <taxon>Basidiomycota</taxon>
        <taxon>Agaricomycotina</taxon>
        <taxon>Agaricomycetes</taxon>
        <taxon>Phallomycetidae</taxon>
        <taxon>Phallales</taxon>
        <taxon>Clathraceae</taxon>
        <taxon>Clathrus</taxon>
    </lineage>
</organism>
<gene>
    <name evidence="2" type="ORF">Clacol_002871</name>
</gene>
<dbReference type="GO" id="GO:0005739">
    <property type="term" value="C:mitochondrion"/>
    <property type="evidence" value="ECO:0007669"/>
    <property type="project" value="TreeGrafter"/>
</dbReference>
<feature type="domain" description="NADH:ubiquinone oxidoreductase intermediate-associated protein 30" evidence="1">
    <location>
        <begin position="14"/>
        <end position="76"/>
    </location>
</feature>
<keyword evidence="3" id="KW-1185">Reference proteome</keyword>
<dbReference type="EMBL" id="BPWL01000003">
    <property type="protein sequence ID" value="GJJ08652.1"/>
    <property type="molecule type" value="Genomic_DNA"/>
</dbReference>
<evidence type="ECO:0000313" key="3">
    <source>
        <dbReference type="Proteomes" id="UP001050691"/>
    </source>
</evidence>
<comment type="caution">
    <text evidence="2">The sequence shown here is derived from an EMBL/GenBank/DDBJ whole genome shotgun (WGS) entry which is preliminary data.</text>
</comment>
<dbReference type="PANTHER" id="PTHR13194">
    <property type="entry name" value="COMPLEX I INTERMEDIATE-ASSOCIATED PROTEIN 30"/>
    <property type="match status" value="1"/>
</dbReference>
<protein>
    <recommendedName>
        <fullName evidence="1">NADH:ubiquinone oxidoreductase intermediate-associated protein 30 domain-containing protein</fullName>
    </recommendedName>
</protein>
<dbReference type="Proteomes" id="UP001050691">
    <property type="component" value="Unassembled WGS sequence"/>
</dbReference>
<evidence type="ECO:0000259" key="1">
    <source>
        <dbReference type="Pfam" id="PF08547"/>
    </source>
</evidence>
<evidence type="ECO:0000313" key="2">
    <source>
        <dbReference type="EMBL" id="GJJ08652.1"/>
    </source>
</evidence>
<dbReference type="InterPro" id="IPR013857">
    <property type="entry name" value="NADH-UbQ_OxRdtase-assoc_prot30"/>
</dbReference>
<accession>A0AAV5A5A4</accession>
<dbReference type="PANTHER" id="PTHR13194:SF18">
    <property type="entry name" value="COMPLEX I INTERMEDIATE-ASSOCIATED PROTEIN 30, MITOCHONDRIAL"/>
    <property type="match status" value="1"/>
</dbReference>
<dbReference type="GO" id="GO:0006120">
    <property type="term" value="P:mitochondrial electron transport, NADH to ubiquinone"/>
    <property type="evidence" value="ECO:0007669"/>
    <property type="project" value="TreeGrafter"/>
</dbReference>
<dbReference type="Pfam" id="PF08547">
    <property type="entry name" value="CIA30"/>
    <property type="match status" value="1"/>
</dbReference>
<dbReference type="AlphaFoldDB" id="A0AAV5A5A4"/>
<proteinExistence type="predicted"/>
<reference evidence="2" key="1">
    <citation type="submission" date="2021-10" db="EMBL/GenBank/DDBJ databases">
        <title>De novo Genome Assembly of Clathrus columnatus (Basidiomycota, Fungi) Using Illumina and Nanopore Sequence Data.</title>
        <authorList>
            <person name="Ogiso-Tanaka E."/>
            <person name="Itagaki H."/>
            <person name="Hosoya T."/>
            <person name="Hosaka K."/>
        </authorList>
    </citation>
    <scope>NUCLEOTIDE SEQUENCE</scope>
    <source>
        <strain evidence="2">MO-923</strain>
    </source>
</reference>
<dbReference type="GO" id="GO:0010257">
    <property type="term" value="P:NADH dehydrogenase complex assembly"/>
    <property type="evidence" value="ECO:0007669"/>
    <property type="project" value="TreeGrafter"/>
</dbReference>